<keyword evidence="16" id="KW-1185">Reference proteome</keyword>
<feature type="coiled-coil region" evidence="13">
    <location>
        <begin position="218"/>
        <end position="257"/>
    </location>
</feature>
<feature type="compositionally biased region" description="Polar residues" evidence="14">
    <location>
        <begin position="685"/>
        <end position="697"/>
    </location>
</feature>
<feature type="region of interest" description="Disordered" evidence="14">
    <location>
        <begin position="627"/>
        <end position="664"/>
    </location>
</feature>
<dbReference type="FunFam" id="3.40.50.300:FF:000399">
    <property type="entry name" value="YLP motif containing 1"/>
    <property type="match status" value="1"/>
</dbReference>
<feature type="region of interest" description="Disordered" evidence="14">
    <location>
        <begin position="528"/>
        <end position="551"/>
    </location>
</feature>
<comment type="subcellular location">
    <subcellularLocation>
        <location evidence="1">Nucleus speckle</location>
    </subcellularLocation>
</comment>
<feature type="compositionally biased region" description="Low complexity" evidence="14">
    <location>
        <begin position="652"/>
        <end position="661"/>
    </location>
</feature>
<evidence type="ECO:0000313" key="17">
    <source>
        <dbReference type="RefSeq" id="XP_025417944.1"/>
    </source>
</evidence>
<dbReference type="Gene3D" id="3.40.50.300">
    <property type="entry name" value="P-loop containing nucleotide triphosphate hydrolases"/>
    <property type="match status" value="1"/>
</dbReference>
<evidence type="ECO:0000259" key="15">
    <source>
        <dbReference type="Pfam" id="PF26583"/>
    </source>
</evidence>
<dbReference type="AlphaFoldDB" id="A0A8B8G3X8"/>
<feature type="compositionally biased region" description="Low complexity" evidence="14">
    <location>
        <begin position="627"/>
        <end position="639"/>
    </location>
</feature>
<feature type="compositionally biased region" description="Pro residues" evidence="14">
    <location>
        <begin position="89"/>
        <end position="98"/>
    </location>
</feature>
<comment type="subunit">
    <text evidence="10">Interacts with PPP1CA and NCOA5. Forms a complex with ILF2, ILF3, KHDRBS1, RBMX, NCOA5 and PPP1CA.</text>
</comment>
<dbReference type="Pfam" id="PF26583">
    <property type="entry name" value="Spectrin_YLPM1"/>
    <property type="match status" value="1"/>
</dbReference>
<evidence type="ECO:0000256" key="3">
    <source>
        <dbReference type="ARBA" id="ARBA00022491"/>
    </source>
</evidence>
<dbReference type="Pfam" id="PF13671">
    <property type="entry name" value="AAA_33"/>
    <property type="match status" value="1"/>
</dbReference>
<feature type="compositionally biased region" description="Polar residues" evidence="14">
    <location>
        <begin position="434"/>
        <end position="508"/>
    </location>
</feature>
<dbReference type="GO" id="GO:0032204">
    <property type="term" value="P:regulation of telomere maintenance"/>
    <property type="evidence" value="ECO:0007669"/>
    <property type="project" value="TreeGrafter"/>
</dbReference>
<feature type="region of interest" description="Disordered" evidence="14">
    <location>
        <begin position="77"/>
        <end position="105"/>
    </location>
</feature>
<keyword evidence="2" id="KW-0488">Methylation</keyword>
<dbReference type="Proteomes" id="UP000694846">
    <property type="component" value="Unplaced"/>
</dbReference>
<accession>A0A8B8G3X8</accession>
<feature type="domain" description="YLPM1-like spectrin repeat" evidence="15">
    <location>
        <begin position="161"/>
        <end position="242"/>
    </location>
</feature>
<evidence type="ECO:0000256" key="11">
    <source>
        <dbReference type="ARBA" id="ARBA00068971"/>
    </source>
</evidence>
<dbReference type="InterPro" id="IPR026314">
    <property type="entry name" value="YLP_motif_con_p1"/>
</dbReference>
<keyword evidence="6" id="KW-0805">Transcription regulation</keyword>
<feature type="compositionally biased region" description="Polar residues" evidence="14">
    <location>
        <begin position="412"/>
        <end position="425"/>
    </location>
</feature>
<keyword evidence="13" id="KW-0175">Coiled coil</keyword>
<evidence type="ECO:0000256" key="10">
    <source>
        <dbReference type="ARBA" id="ARBA00065932"/>
    </source>
</evidence>
<gene>
    <name evidence="17" type="primary">LOC112688795</name>
</gene>
<keyword evidence="8" id="KW-0539">Nucleus</keyword>
<evidence type="ECO:0000256" key="6">
    <source>
        <dbReference type="ARBA" id="ARBA00023015"/>
    </source>
</evidence>
<protein>
    <recommendedName>
        <fullName evidence="11">YLP motif-containing protein 1</fullName>
    </recommendedName>
    <alternativeName>
        <fullName evidence="12">Nuclear protein ZAP3</fullName>
    </alternativeName>
</protein>
<dbReference type="GO" id="GO:0016607">
    <property type="term" value="C:nuclear speck"/>
    <property type="evidence" value="ECO:0007669"/>
    <property type="project" value="UniProtKB-SubCell"/>
</dbReference>
<evidence type="ECO:0000313" key="16">
    <source>
        <dbReference type="Proteomes" id="UP000694846"/>
    </source>
</evidence>
<name>A0A8B8G3X8_9HEMI</name>
<dbReference type="InterPro" id="IPR027417">
    <property type="entry name" value="P-loop_NTPase"/>
</dbReference>
<feature type="compositionally biased region" description="Polar residues" evidence="14">
    <location>
        <begin position="383"/>
        <end position="405"/>
    </location>
</feature>
<evidence type="ECO:0000256" key="12">
    <source>
        <dbReference type="ARBA" id="ARBA00083294"/>
    </source>
</evidence>
<dbReference type="PANTHER" id="PTHR13413">
    <property type="entry name" value="YLP MOTIF CONTAINING PROTEIN NUCLEAR PROTEIN ZAP"/>
    <property type="match status" value="1"/>
</dbReference>
<dbReference type="SUPFAM" id="SSF52540">
    <property type="entry name" value="P-loop containing nucleoside triphosphate hydrolases"/>
    <property type="match status" value="1"/>
</dbReference>
<evidence type="ECO:0000256" key="9">
    <source>
        <dbReference type="ARBA" id="ARBA00058677"/>
    </source>
</evidence>
<keyword evidence="7" id="KW-0804">Transcription</keyword>
<evidence type="ECO:0000256" key="7">
    <source>
        <dbReference type="ARBA" id="ARBA00023163"/>
    </source>
</evidence>
<feature type="region of interest" description="Disordered" evidence="14">
    <location>
        <begin position="685"/>
        <end position="710"/>
    </location>
</feature>
<dbReference type="InterPro" id="IPR058903">
    <property type="entry name" value="Spectrin_YLPM1-like"/>
</dbReference>
<reference evidence="17" key="1">
    <citation type="submission" date="2025-08" db="UniProtKB">
        <authorList>
            <consortium name="RefSeq"/>
        </authorList>
    </citation>
    <scope>IDENTIFICATION</scope>
    <source>
        <tissue evidence="17">Whole body</tissue>
    </source>
</reference>
<evidence type="ECO:0000256" key="5">
    <source>
        <dbReference type="ARBA" id="ARBA00022843"/>
    </source>
</evidence>
<organism evidence="16 17">
    <name type="scientific">Sipha flava</name>
    <name type="common">yellow sugarcane aphid</name>
    <dbReference type="NCBI Taxonomy" id="143950"/>
    <lineage>
        <taxon>Eukaryota</taxon>
        <taxon>Metazoa</taxon>
        <taxon>Ecdysozoa</taxon>
        <taxon>Arthropoda</taxon>
        <taxon>Hexapoda</taxon>
        <taxon>Insecta</taxon>
        <taxon>Pterygota</taxon>
        <taxon>Neoptera</taxon>
        <taxon>Paraneoptera</taxon>
        <taxon>Hemiptera</taxon>
        <taxon>Sternorrhyncha</taxon>
        <taxon>Aphidomorpha</taxon>
        <taxon>Aphidoidea</taxon>
        <taxon>Aphididae</taxon>
        <taxon>Sipha</taxon>
    </lineage>
</organism>
<keyword evidence="5" id="KW-0832">Ubl conjugation</keyword>
<feature type="compositionally biased region" description="Low complexity" evidence="14">
    <location>
        <begin position="77"/>
        <end position="88"/>
    </location>
</feature>
<feature type="region of interest" description="Disordered" evidence="14">
    <location>
        <begin position="382"/>
        <end position="508"/>
    </location>
</feature>
<sequence length="1267" mass="147140">MFPNPWATSVPPPAPKSMVNSFENNAPHFPFYVTQNPVQNISMAQSLQPNAIDPAMVQKWQEWKQWELWQQQFQQWQQQTGQITTTTPQPAPPLPPGQPSLSSSQHPTIPFQNQQYSYNQPTVGPSLPQLINQPQQITTKTEVGIKRGLEPEYQNNEKKLKIDTANKKEIELNDETEALFEEQFKSWEEQFLKWKEQNKNHPDKVQYIEYEKKWLNWRDHLKQKCEILKKKREMKMAEKKKETIQIEEDKLQSQQKSTCNQTMLNVPILTNEPSSTFQQLHNNSMVPPTSINQIPGLDLVSNNENVTRGFLNVSNILPQNQNGPIQTPDDKPFNFPKSITNPTTINPHSVNIPHGNINQPSTSMYQNSNSWSKYNNPVIYYNQKPSDVDNTSIPKFGQQTETSSRLPYDGDMSNTTYNNSQNASNMDYRRSLEGSYNKSSNDSPSFNKPQDVQPFNRNFNASSSNYRDYNQPNSNISHFNNFNRPSEKSNTSYQQPLPSLMNTTTSKPPSLLSLNLVKPVSLDKVGSYSESKNVAPNRYDRNWNNGDDEDDPENEYMEAHKKFSSEHFDDQNDDKFSNNIQHRNVYNENKYSRGQQGARNFNDDYLRSFNQSRGSQFMRNSDSEYLRNNSQFSRNNNQSYPRELPTSKINENNYYKPPNNKCMDQGFPREAPFSKDIDKDYSNKSTFNKNNYASQKGNYGPSPLRGNYDLPRGNFGNYTDRTNMEWDKNYTKNEELQQPIQNIIDQPQVIKKSFEEVLPIDPVKIFDYRHLPSLKVIPGLSKETVIPIRVYDYKHGGKRILPWQDRGFSRRNMNQTRDLNDKDEIIQNENYDSNLSGKILNKIPTFNLNETSSEEKSHNVFDAIINDNFYENKENKEEKKSNTIETTVIDNDEEKEETLKPVNEVNNMCAPSPPRMSINNEVEKPSNRKLLTIDTLLCPPGRLNRPSKIVIILRGLPGSGKSYVAKLIKEKEVAMGGQAPRILSLDDYFMTEVTKTEIDPETNKKVEKKVMEYEYDSAAESSYRTSFIKAFKKKMLENYFSFYIIDAINNKVAYYKEILDISRANGFTIYIIELECDVDLCIKRNIHNRTAYDINSIMKSWVKTPDDQILLDIQSLLHSSTRSEVEMEDVSDIEMELDKDEETVDNSDSAENKNVDFEEEDVMKLLSCKWTDTIPQEEKMKRLDGLCKKKTENSIKEWLQIPEDDYSMSEQQDVVKDGKKRVRWADMEERREQEKMRAIGFVVGQTDWDRMLGRDQGESKLTQTKYI</sequence>
<evidence type="ECO:0000256" key="1">
    <source>
        <dbReference type="ARBA" id="ARBA00004324"/>
    </source>
</evidence>
<evidence type="ECO:0000256" key="8">
    <source>
        <dbReference type="ARBA" id="ARBA00023242"/>
    </source>
</evidence>
<dbReference type="OrthoDB" id="513595at2759"/>
<evidence type="ECO:0000256" key="13">
    <source>
        <dbReference type="SAM" id="Coils"/>
    </source>
</evidence>
<evidence type="ECO:0000256" key="14">
    <source>
        <dbReference type="SAM" id="MobiDB-lite"/>
    </source>
</evidence>
<evidence type="ECO:0000256" key="4">
    <source>
        <dbReference type="ARBA" id="ARBA00022499"/>
    </source>
</evidence>
<comment type="function">
    <text evidence="9">Plays a role in the reduction of telomerase activity during differentiation of embryonic stem cells by binding to the core promoter of TERT and controlling its down-regulation.</text>
</comment>
<dbReference type="PANTHER" id="PTHR13413:SF0">
    <property type="entry name" value="YLP MOTIF-CONTAINING PROTEIN 1"/>
    <property type="match status" value="1"/>
</dbReference>
<keyword evidence="3" id="KW-0678">Repressor</keyword>
<dbReference type="GeneID" id="112688795"/>
<evidence type="ECO:0000256" key="2">
    <source>
        <dbReference type="ARBA" id="ARBA00022481"/>
    </source>
</evidence>
<dbReference type="RefSeq" id="XP_025417944.1">
    <property type="nucleotide sequence ID" value="XM_025562159.1"/>
</dbReference>
<keyword evidence="4" id="KW-1017">Isopeptide bond</keyword>
<proteinExistence type="predicted"/>